<feature type="region of interest" description="Disordered" evidence="2">
    <location>
        <begin position="278"/>
        <end position="368"/>
    </location>
</feature>
<dbReference type="EMBL" id="JAYMYQ010000001">
    <property type="protein sequence ID" value="KAK7361465.1"/>
    <property type="molecule type" value="Genomic_DNA"/>
</dbReference>
<protein>
    <submittedName>
        <fullName evidence="3">Uncharacterized protein</fullName>
    </submittedName>
</protein>
<name>A0AAN9MUV0_CANGL</name>
<keyword evidence="1" id="KW-0175">Coiled coil</keyword>
<feature type="compositionally biased region" description="Acidic residues" evidence="2">
    <location>
        <begin position="280"/>
        <end position="292"/>
    </location>
</feature>
<organism evidence="3 4">
    <name type="scientific">Canavalia gladiata</name>
    <name type="common">Sword bean</name>
    <name type="synonym">Dolichos gladiatus</name>
    <dbReference type="NCBI Taxonomy" id="3824"/>
    <lineage>
        <taxon>Eukaryota</taxon>
        <taxon>Viridiplantae</taxon>
        <taxon>Streptophyta</taxon>
        <taxon>Embryophyta</taxon>
        <taxon>Tracheophyta</taxon>
        <taxon>Spermatophyta</taxon>
        <taxon>Magnoliopsida</taxon>
        <taxon>eudicotyledons</taxon>
        <taxon>Gunneridae</taxon>
        <taxon>Pentapetalae</taxon>
        <taxon>rosids</taxon>
        <taxon>fabids</taxon>
        <taxon>Fabales</taxon>
        <taxon>Fabaceae</taxon>
        <taxon>Papilionoideae</taxon>
        <taxon>50 kb inversion clade</taxon>
        <taxon>NPAAA clade</taxon>
        <taxon>indigoferoid/millettioid clade</taxon>
        <taxon>Phaseoleae</taxon>
        <taxon>Canavalia</taxon>
    </lineage>
</organism>
<proteinExistence type="predicted"/>
<evidence type="ECO:0000256" key="1">
    <source>
        <dbReference type="SAM" id="Coils"/>
    </source>
</evidence>
<evidence type="ECO:0000313" key="4">
    <source>
        <dbReference type="Proteomes" id="UP001367508"/>
    </source>
</evidence>
<dbReference type="PANTHER" id="PTHR48435">
    <property type="entry name" value="POLYPROTEIN"/>
    <property type="match status" value="1"/>
</dbReference>
<accession>A0AAN9MUV0</accession>
<reference evidence="3 4" key="1">
    <citation type="submission" date="2024-01" db="EMBL/GenBank/DDBJ databases">
        <title>The genomes of 5 underutilized Papilionoideae crops provide insights into root nodulation and disease resistanc.</title>
        <authorList>
            <person name="Jiang F."/>
        </authorList>
    </citation>
    <scope>NUCLEOTIDE SEQUENCE [LARGE SCALE GENOMIC DNA]</scope>
    <source>
        <strain evidence="3">LVBAO_FW01</strain>
        <tissue evidence="3">Leaves</tissue>
    </source>
</reference>
<feature type="coiled-coil region" evidence="1">
    <location>
        <begin position="468"/>
        <end position="513"/>
    </location>
</feature>
<dbReference type="Proteomes" id="UP001367508">
    <property type="component" value="Unassembled WGS sequence"/>
</dbReference>
<sequence length="585" mass="67134">MNTPTTSNTNSIIEHNSKITLPDFCKQTMGSKIDNLVEYRYVPEEARIDQSIPPLMSPYNLYRRHKSGNKWLSAAKKLISTPRLHVKEQIQTNKFDQCGLRATSQEQYVNLLISKDLIKGREKGTCIMTLNNGQAVFMIFPNFNVLLTDPTLPSRFKVQVQILGAEQDEEAFAASLCHQIIWRVQDHCFDLPSNKEFKENALMVIATDGNEAPSIIQIPKQIPRKELEKLVPTEWITNYENFKAHQRQLVSTEADYRRNSVDDPANCDEGCSCDEHGYTDDEDDLFSDDDDDGTRRWREKPKPCKPPPPPKRRSDSEDKPWVGIRKKREPLPLYKEGLKHMGRQRHSPPPDDGDLITWPPPKNCPNSYRRKTKVQTVPTVPCMMNEEDFPPLERRDHKARKVVTRPYVQPTEVTPDGSSKPTSQAEEVLNWQTENALAQNIVLQRIEKKVDSFEGQLTGFSGKMLKAYEDLKGRVNLLEAEIESSKKVSFHEQVAKNNELQKLRQKIEEFEVHFKRPHMFPGETLSPYEIPPRKIGPTMMFNKTQQQPPSLLPMVMPHKSTLFGERSIADKRKVNTTHLGGGGWT</sequence>
<keyword evidence="4" id="KW-1185">Reference proteome</keyword>
<dbReference type="InterPro" id="IPR053098">
    <property type="entry name" value="Petuviruses_polyprotein"/>
</dbReference>
<gene>
    <name evidence="3" type="ORF">VNO77_03531</name>
</gene>
<evidence type="ECO:0000313" key="3">
    <source>
        <dbReference type="EMBL" id="KAK7361465.1"/>
    </source>
</evidence>
<comment type="caution">
    <text evidence="3">The sequence shown here is derived from an EMBL/GenBank/DDBJ whole genome shotgun (WGS) entry which is preliminary data.</text>
</comment>
<evidence type="ECO:0000256" key="2">
    <source>
        <dbReference type="SAM" id="MobiDB-lite"/>
    </source>
</evidence>
<dbReference type="PANTHER" id="PTHR48435:SF1">
    <property type="entry name" value="POLYPROTEIN"/>
    <property type="match status" value="1"/>
</dbReference>
<feature type="compositionally biased region" description="Basic and acidic residues" evidence="2">
    <location>
        <begin position="293"/>
        <end position="302"/>
    </location>
</feature>
<dbReference type="AlphaFoldDB" id="A0AAN9MUV0"/>